<dbReference type="SUPFAM" id="SSF160240">
    <property type="entry name" value="Cation efflux protein cytoplasmic domain-like"/>
    <property type="match status" value="1"/>
</dbReference>
<evidence type="ECO:0000313" key="5">
    <source>
        <dbReference type="Proteomes" id="UP000005408"/>
    </source>
</evidence>
<dbReference type="PANTHER" id="PTHR11562:SF17">
    <property type="entry name" value="RE54080P-RELATED"/>
    <property type="match status" value="1"/>
</dbReference>
<name>A0A8W8N9M0_MAGGI</name>
<dbReference type="GO" id="GO:0010043">
    <property type="term" value="P:response to zinc ion"/>
    <property type="evidence" value="ECO:0007669"/>
    <property type="project" value="TreeGrafter"/>
</dbReference>
<keyword evidence="5" id="KW-1185">Reference proteome</keyword>
<feature type="domain" description="Cation efflux protein cytoplasmic" evidence="3">
    <location>
        <begin position="26"/>
        <end position="101"/>
    </location>
</feature>
<accession>A0A8W8N9M0</accession>
<dbReference type="InterPro" id="IPR036837">
    <property type="entry name" value="Cation_efflux_CTD_sf"/>
</dbReference>
<evidence type="ECO:0000259" key="3">
    <source>
        <dbReference type="Pfam" id="PF16916"/>
    </source>
</evidence>
<dbReference type="Pfam" id="PF16916">
    <property type="entry name" value="ZT_dimer"/>
    <property type="match status" value="1"/>
</dbReference>
<dbReference type="InterPro" id="IPR027470">
    <property type="entry name" value="Cation_efflux_CTD"/>
</dbReference>
<evidence type="ECO:0000313" key="4">
    <source>
        <dbReference type="EnsemblMetazoa" id="G4919.6:cds"/>
    </source>
</evidence>
<dbReference type="GO" id="GO:0005385">
    <property type="term" value="F:zinc ion transmembrane transporter activity"/>
    <property type="evidence" value="ECO:0007669"/>
    <property type="project" value="TreeGrafter"/>
</dbReference>
<sequence>VFETVILKLSSELKISRHVDLFIGTPRGIDITSVRRSFLKIPGVKDVHNLRLWSLSMDKIALSVHLAVDSQTDPLKTLRLGSAMVRLKYDISESTIQVEEYVAEMDDCTHCQGAK</sequence>
<protein>
    <recommendedName>
        <fullName evidence="3">Cation efflux protein cytoplasmic domain-containing protein</fullName>
    </recommendedName>
</protein>
<comment type="similarity">
    <text evidence="1">Belongs to the cation diffusion facilitator (CDF) transporter (TC 2.A.4) family. SLC30A subfamily.</text>
</comment>
<proteinExistence type="inferred from homology"/>
<dbReference type="AlphaFoldDB" id="A0A8W8N9M0"/>
<evidence type="ECO:0000256" key="1">
    <source>
        <dbReference type="ARBA" id="ARBA00008873"/>
    </source>
</evidence>
<dbReference type="GO" id="GO:0005886">
    <property type="term" value="C:plasma membrane"/>
    <property type="evidence" value="ECO:0007669"/>
    <property type="project" value="TreeGrafter"/>
</dbReference>
<reference evidence="4" key="1">
    <citation type="submission" date="2022-08" db="UniProtKB">
        <authorList>
            <consortium name="EnsemblMetazoa"/>
        </authorList>
    </citation>
    <scope>IDENTIFICATION</scope>
    <source>
        <strain evidence="4">05x7-T-G4-1.051#20</strain>
    </source>
</reference>
<evidence type="ECO:0000256" key="2">
    <source>
        <dbReference type="ARBA" id="ARBA00022906"/>
    </source>
</evidence>
<keyword evidence="2" id="KW-0813">Transport</keyword>
<keyword evidence="2" id="KW-0406">Ion transport</keyword>
<organism evidence="4 5">
    <name type="scientific">Magallana gigas</name>
    <name type="common">Pacific oyster</name>
    <name type="synonym">Crassostrea gigas</name>
    <dbReference type="NCBI Taxonomy" id="29159"/>
    <lineage>
        <taxon>Eukaryota</taxon>
        <taxon>Metazoa</taxon>
        <taxon>Spiralia</taxon>
        <taxon>Lophotrochozoa</taxon>
        <taxon>Mollusca</taxon>
        <taxon>Bivalvia</taxon>
        <taxon>Autobranchia</taxon>
        <taxon>Pteriomorphia</taxon>
        <taxon>Ostreida</taxon>
        <taxon>Ostreoidea</taxon>
        <taxon>Ostreidae</taxon>
        <taxon>Magallana</taxon>
    </lineage>
</organism>
<dbReference type="PANTHER" id="PTHR11562">
    <property type="entry name" value="CATION EFFLUX PROTEIN/ ZINC TRANSPORTER"/>
    <property type="match status" value="1"/>
</dbReference>
<keyword evidence="2" id="KW-0862">Zinc</keyword>
<keyword evidence="2" id="KW-0864">Zinc transport</keyword>
<dbReference type="EnsemblMetazoa" id="G4919.6">
    <property type="protein sequence ID" value="G4919.6:cds"/>
    <property type="gene ID" value="G4919"/>
</dbReference>
<dbReference type="InterPro" id="IPR050681">
    <property type="entry name" value="CDF/SLC30A"/>
</dbReference>
<dbReference type="Proteomes" id="UP000005408">
    <property type="component" value="Unassembled WGS sequence"/>
</dbReference>